<dbReference type="EMBL" id="JASBWS010000204">
    <property type="protein sequence ID" value="KAJ9091313.1"/>
    <property type="molecule type" value="Genomic_DNA"/>
</dbReference>
<organism evidence="1 2">
    <name type="scientific">Naganishia adeliensis</name>
    <dbReference type="NCBI Taxonomy" id="92952"/>
    <lineage>
        <taxon>Eukaryota</taxon>
        <taxon>Fungi</taxon>
        <taxon>Dikarya</taxon>
        <taxon>Basidiomycota</taxon>
        <taxon>Agaricomycotina</taxon>
        <taxon>Tremellomycetes</taxon>
        <taxon>Filobasidiales</taxon>
        <taxon>Filobasidiaceae</taxon>
        <taxon>Naganishia</taxon>
    </lineage>
</organism>
<evidence type="ECO:0000313" key="2">
    <source>
        <dbReference type="Proteomes" id="UP001230649"/>
    </source>
</evidence>
<proteinExistence type="predicted"/>
<accession>A0ACC2UW77</accession>
<dbReference type="Proteomes" id="UP001230649">
    <property type="component" value="Unassembled WGS sequence"/>
</dbReference>
<keyword evidence="2" id="KW-1185">Reference proteome</keyword>
<comment type="caution">
    <text evidence="1">The sequence shown here is derived from an EMBL/GenBank/DDBJ whole genome shotgun (WGS) entry which is preliminary data.</text>
</comment>
<gene>
    <name evidence="1" type="ORF">QFC20_007659</name>
</gene>
<reference evidence="1" key="1">
    <citation type="submission" date="2023-04" db="EMBL/GenBank/DDBJ databases">
        <title>Draft Genome sequencing of Naganishia species isolated from polar environments using Oxford Nanopore Technology.</title>
        <authorList>
            <person name="Leo P."/>
            <person name="Venkateswaran K."/>
        </authorList>
    </citation>
    <scope>NUCLEOTIDE SEQUENCE</scope>
    <source>
        <strain evidence="1">MNA-CCFEE 5262</strain>
    </source>
</reference>
<protein>
    <submittedName>
        <fullName evidence="1">Uncharacterized protein</fullName>
    </submittedName>
</protein>
<name>A0ACC2UW77_9TREE</name>
<evidence type="ECO:0000313" key="1">
    <source>
        <dbReference type="EMBL" id="KAJ9091313.1"/>
    </source>
</evidence>
<sequence length="253" mass="28480">MTGSKVHQGKKGKKLDLDSFLVPLLERMLAYESVPTLKWDPTSQKLDTAAFTLRAHLLSVSGDMPGISKARKKTTYYLTTAKQKAKNNPNYRKLPARTHCEIPRQAEELEGTTQKQLKKKMQVDYGMNGKGEYKSAQILDNASGKHQADYVISDDVWEIIAKEIEASNRSTPSQTLPTVGPIKNKSQWTAETCSYFLMFLGPIVMKDRLPERYFQHFVALSDLAKSLTATEIPLVALQGLENSAVQWMKRNLT</sequence>